<dbReference type="SUPFAM" id="SSF109604">
    <property type="entry name" value="HD-domain/PDEase-like"/>
    <property type="match status" value="1"/>
</dbReference>
<dbReference type="InterPro" id="IPR004811">
    <property type="entry name" value="RelA/Spo_fam"/>
</dbReference>
<dbReference type="CDD" id="cd05399">
    <property type="entry name" value="NT_Rel-Spo_like"/>
    <property type="match status" value="1"/>
</dbReference>
<dbReference type="PANTHER" id="PTHR21262:SF36">
    <property type="entry name" value="BIFUNCTIONAL (P)PPGPP SYNTHASE_HYDROLASE SPOT"/>
    <property type="match status" value="1"/>
</dbReference>
<evidence type="ECO:0000256" key="8">
    <source>
        <dbReference type="SAM" id="MobiDB-lite"/>
    </source>
</evidence>
<evidence type="ECO:0000256" key="1">
    <source>
        <dbReference type="ARBA" id="ARBA00013251"/>
    </source>
</evidence>
<feature type="domain" description="HD" evidence="9">
    <location>
        <begin position="73"/>
        <end position="172"/>
    </location>
</feature>
<dbReference type="PANTHER" id="PTHR21262">
    <property type="entry name" value="GUANOSINE-3',5'-BIS DIPHOSPHATE 3'-PYROPHOSPHOHYDROLASE"/>
    <property type="match status" value="1"/>
</dbReference>
<organism evidence="11 12">
    <name type="scientific">Roseococcus suduntuyensis</name>
    <dbReference type="NCBI Taxonomy" id="455361"/>
    <lineage>
        <taxon>Bacteria</taxon>
        <taxon>Pseudomonadati</taxon>
        <taxon>Pseudomonadota</taxon>
        <taxon>Alphaproteobacteria</taxon>
        <taxon>Acetobacterales</taxon>
        <taxon>Roseomonadaceae</taxon>
        <taxon>Roseococcus</taxon>
    </lineage>
</organism>
<dbReference type="SUPFAM" id="SSF81271">
    <property type="entry name" value="TGS-like"/>
    <property type="match status" value="1"/>
</dbReference>
<dbReference type="RefSeq" id="WP_184385434.1">
    <property type="nucleotide sequence ID" value="NZ_JACIDJ010000005.1"/>
</dbReference>
<keyword evidence="6" id="KW-0694">RNA-binding</keyword>
<sequence>MTSRATPGQSEAARAPDGVSRGDAAPPGLDAVLEFCTRASAADPRLDAELLRRAGRLAAEAHASQARKNGEPYIIHPIAVAEILAGFRMDTATIATALLHDVVEDTEHSLADIERQFGPEIARLVDGVTKLSRIEVQSERTKQAENLRKLLLALSEDLRVLLVKLADRLHNMRTLAFVPKPEKRQRTARETLDIYAPLAERIGMEQLKTELETLAFRELNPDGWATIAQRLTWLRGRSGDMITEIEQELREVLEMHEVPVEEVSGREKSSYSIWRKMQAKNVTFEGLSDVMAFRIIVPERAHCYLALGAIHDAFKVIAGRFKDYISTPKTNGYQSLHTGVLLPGRRAEAKIEVQIRTREMHRVAEYGVAAHWVYKQGETASPARSYPWVRHLIDILETEPEANDAMEATKLELHRDLVFCFSPKGDLIELPQGATPVDFAYHVHSQVGDTCVGAKVNGRIVKLDHKLDNGDQVEIITAKGGKPNPAWMKFVKSGKAQARIRRYAVAEEKARAREEGRTAIVKAFRANGLEFTEKALEPAAKTLRQSGIEEMFHAVASGSLTARDVVHAAYPELRGGGPRPVEPIALVSPRGRLGLPPGRAGTGDKRRVAVPLAPITGIVAGMQLNFAHCCHPVPGDRIVGVVTTGKGVTVHRNDCHMLENFAATPERLLDVEWEQSGLGAAAYVARLTVSAINGPQLLSNVANSVIRQKAGLTNMRLGRREDDECDLFLDVEVRDTRHLAEVMGVLRACEGVVRVDRARG</sequence>
<evidence type="ECO:0000256" key="6">
    <source>
        <dbReference type="PROSITE-ProRule" id="PRU00182"/>
    </source>
</evidence>
<dbReference type="Pfam" id="PF19296">
    <property type="entry name" value="RelA_AH_RIS"/>
    <property type="match status" value="1"/>
</dbReference>
<dbReference type="InterPro" id="IPR033655">
    <property type="entry name" value="TGS_RelA/SpoT"/>
</dbReference>
<dbReference type="InterPro" id="IPR002912">
    <property type="entry name" value="ACT_dom"/>
</dbReference>
<comment type="caution">
    <text evidence="11">The sequence shown here is derived from an EMBL/GenBank/DDBJ whole genome shotgun (WGS) entry which is preliminary data.</text>
</comment>
<dbReference type="PROSITE" id="PS51880">
    <property type="entry name" value="TGS"/>
    <property type="match status" value="1"/>
</dbReference>
<dbReference type="CDD" id="cd00077">
    <property type="entry name" value="HDc"/>
    <property type="match status" value="1"/>
</dbReference>
<evidence type="ECO:0000313" key="11">
    <source>
        <dbReference type="EMBL" id="MBB3899571.1"/>
    </source>
</evidence>
<dbReference type="Pfam" id="PF13328">
    <property type="entry name" value="HD_4"/>
    <property type="match status" value="1"/>
</dbReference>
<dbReference type="Pfam" id="PF04607">
    <property type="entry name" value="RelA_SpoT"/>
    <property type="match status" value="1"/>
</dbReference>
<dbReference type="AlphaFoldDB" id="A0A840AEM5"/>
<dbReference type="GO" id="GO:0008893">
    <property type="term" value="F:guanosine-3',5'-bis(diphosphate) 3'-diphosphatase activity"/>
    <property type="evidence" value="ECO:0007669"/>
    <property type="project" value="TreeGrafter"/>
</dbReference>
<accession>A0A840AEM5</accession>
<dbReference type="CDD" id="cd01668">
    <property type="entry name" value="TGS_RSH"/>
    <property type="match status" value="1"/>
</dbReference>
<dbReference type="GO" id="GO:0042594">
    <property type="term" value="P:response to starvation"/>
    <property type="evidence" value="ECO:0007669"/>
    <property type="project" value="TreeGrafter"/>
</dbReference>
<evidence type="ECO:0000256" key="7">
    <source>
        <dbReference type="RuleBase" id="RU003847"/>
    </source>
</evidence>
<dbReference type="GO" id="GO:0008728">
    <property type="term" value="F:GTP diphosphokinase activity"/>
    <property type="evidence" value="ECO:0007669"/>
    <property type="project" value="UniProtKB-EC"/>
</dbReference>
<dbReference type="GO" id="GO:0016301">
    <property type="term" value="F:kinase activity"/>
    <property type="evidence" value="ECO:0007669"/>
    <property type="project" value="UniProtKB-KW"/>
</dbReference>
<dbReference type="GO" id="GO:0015969">
    <property type="term" value="P:guanosine tetraphosphate metabolic process"/>
    <property type="evidence" value="ECO:0007669"/>
    <property type="project" value="InterPro"/>
</dbReference>
<dbReference type="Gene3D" id="1.10.3210.10">
    <property type="entry name" value="Hypothetical protein af1432"/>
    <property type="match status" value="1"/>
</dbReference>
<keyword evidence="11" id="KW-0418">Kinase</keyword>
<evidence type="ECO:0000256" key="2">
    <source>
        <dbReference type="ARBA" id="ARBA00014315"/>
    </source>
</evidence>
<dbReference type="GO" id="GO:0005886">
    <property type="term" value="C:plasma membrane"/>
    <property type="evidence" value="ECO:0007669"/>
    <property type="project" value="TreeGrafter"/>
</dbReference>
<dbReference type="PROSITE" id="PS51831">
    <property type="entry name" value="HD"/>
    <property type="match status" value="1"/>
</dbReference>
<dbReference type="EMBL" id="JACIDJ010000005">
    <property type="protein sequence ID" value="MBB3899571.1"/>
    <property type="molecule type" value="Genomic_DNA"/>
</dbReference>
<dbReference type="PROSITE" id="PS50889">
    <property type="entry name" value="S4"/>
    <property type="match status" value="1"/>
</dbReference>
<dbReference type="NCBIfam" id="TIGR00691">
    <property type="entry name" value="spoT_relA"/>
    <property type="match status" value="1"/>
</dbReference>
<comment type="function">
    <text evidence="7">In eubacteria ppGpp (guanosine 3'-diphosphate 5'-diphosphate) is a mediator of the stringent response that coordinates a variety of cellular activities in response to changes in nutritional abundance.</text>
</comment>
<dbReference type="SMART" id="SM00471">
    <property type="entry name" value="HDc"/>
    <property type="match status" value="1"/>
</dbReference>
<name>A0A840AEM5_9PROT</name>
<dbReference type="InterPro" id="IPR007685">
    <property type="entry name" value="RelA_SpoT"/>
</dbReference>
<evidence type="ECO:0000256" key="3">
    <source>
        <dbReference type="ARBA" id="ARBA00029754"/>
    </source>
</evidence>
<dbReference type="Pfam" id="PF02824">
    <property type="entry name" value="TGS"/>
    <property type="match status" value="1"/>
</dbReference>
<feature type="region of interest" description="Disordered" evidence="8">
    <location>
        <begin position="1"/>
        <end position="24"/>
    </location>
</feature>
<dbReference type="InterPro" id="IPR012676">
    <property type="entry name" value="TGS-like"/>
</dbReference>
<reference evidence="11 12" key="1">
    <citation type="submission" date="2020-08" db="EMBL/GenBank/DDBJ databases">
        <title>Genomic Encyclopedia of Type Strains, Phase IV (KMG-IV): sequencing the most valuable type-strain genomes for metagenomic binning, comparative biology and taxonomic classification.</title>
        <authorList>
            <person name="Goeker M."/>
        </authorList>
    </citation>
    <scope>NUCLEOTIDE SEQUENCE [LARGE SCALE GENOMIC DNA]</scope>
    <source>
        <strain evidence="11 12">DSM 19979</strain>
    </source>
</reference>
<comment type="similarity">
    <text evidence="7">Belongs to the relA/spoT family.</text>
</comment>
<dbReference type="InterPro" id="IPR006674">
    <property type="entry name" value="HD_domain"/>
</dbReference>
<dbReference type="Gene3D" id="3.10.20.30">
    <property type="match status" value="1"/>
</dbReference>
<evidence type="ECO:0000259" key="10">
    <source>
        <dbReference type="PROSITE" id="PS51880"/>
    </source>
</evidence>
<proteinExistence type="inferred from homology"/>
<evidence type="ECO:0000313" key="12">
    <source>
        <dbReference type="Proteomes" id="UP000553193"/>
    </source>
</evidence>
<dbReference type="SMART" id="SM00954">
    <property type="entry name" value="RelA_SpoT"/>
    <property type="match status" value="1"/>
</dbReference>
<keyword evidence="11" id="KW-0808">Transferase</keyword>
<dbReference type="Pfam" id="PF13291">
    <property type="entry name" value="ACT_4"/>
    <property type="match status" value="1"/>
</dbReference>
<evidence type="ECO:0000256" key="5">
    <source>
        <dbReference type="ARBA" id="ARBA00048244"/>
    </source>
</evidence>
<evidence type="ECO:0000259" key="9">
    <source>
        <dbReference type="PROSITE" id="PS51831"/>
    </source>
</evidence>
<dbReference type="Gene3D" id="3.30.460.10">
    <property type="entry name" value="Beta Polymerase, domain 2"/>
    <property type="match status" value="1"/>
</dbReference>
<dbReference type="Proteomes" id="UP000553193">
    <property type="component" value="Unassembled WGS sequence"/>
</dbReference>
<dbReference type="GO" id="GO:0003723">
    <property type="term" value="F:RNA binding"/>
    <property type="evidence" value="ECO:0007669"/>
    <property type="project" value="UniProtKB-KW"/>
</dbReference>
<dbReference type="InterPro" id="IPR012675">
    <property type="entry name" value="Beta-grasp_dom_sf"/>
</dbReference>
<evidence type="ECO:0000256" key="4">
    <source>
        <dbReference type="ARBA" id="ARBA00032407"/>
    </source>
</evidence>
<dbReference type="InterPro" id="IPR043519">
    <property type="entry name" value="NT_sf"/>
</dbReference>
<dbReference type="InterPro" id="IPR003607">
    <property type="entry name" value="HD/PDEase_dom"/>
</dbReference>
<dbReference type="SUPFAM" id="SSF81301">
    <property type="entry name" value="Nucleotidyltransferase"/>
    <property type="match status" value="1"/>
</dbReference>
<keyword evidence="12" id="KW-1185">Reference proteome</keyword>
<feature type="domain" description="TGS" evidence="10">
    <location>
        <begin position="416"/>
        <end position="477"/>
    </location>
</feature>
<gene>
    <name evidence="11" type="ORF">GGQ83_003023</name>
</gene>
<protein>
    <recommendedName>
        <fullName evidence="2">GTP pyrophosphokinase rsh</fullName>
        <ecNumber evidence="1">2.7.6.5</ecNumber>
    </recommendedName>
    <alternativeName>
        <fullName evidence="4">(p)ppGpp synthase</fullName>
    </alternativeName>
    <alternativeName>
        <fullName evidence="3">ATP:GTP 3'-pyrophosphotransferase</fullName>
    </alternativeName>
</protein>
<dbReference type="Gene3D" id="3.30.70.260">
    <property type="match status" value="1"/>
</dbReference>
<dbReference type="EC" id="2.7.6.5" evidence="1"/>
<comment type="catalytic activity">
    <reaction evidence="5">
        <text>GTP + ATP = guanosine 3'-diphosphate 5'-triphosphate + AMP</text>
        <dbReference type="Rhea" id="RHEA:22088"/>
        <dbReference type="ChEBI" id="CHEBI:30616"/>
        <dbReference type="ChEBI" id="CHEBI:37565"/>
        <dbReference type="ChEBI" id="CHEBI:142410"/>
        <dbReference type="ChEBI" id="CHEBI:456215"/>
        <dbReference type="EC" id="2.7.6.5"/>
    </reaction>
</comment>
<dbReference type="FunFam" id="1.10.3210.10:FF:000001">
    <property type="entry name" value="GTP pyrophosphokinase RelA"/>
    <property type="match status" value="1"/>
</dbReference>
<dbReference type="InterPro" id="IPR045600">
    <property type="entry name" value="RelA/SpoT_AH_RIS"/>
</dbReference>
<dbReference type="FunFam" id="3.10.20.30:FF:000002">
    <property type="entry name" value="GTP pyrophosphokinase (RelA/SpoT)"/>
    <property type="match status" value="1"/>
</dbReference>
<dbReference type="InterPro" id="IPR004095">
    <property type="entry name" value="TGS"/>
</dbReference>